<reference evidence="2 3" key="1">
    <citation type="submission" date="2021-06" db="EMBL/GenBank/DDBJ databases">
        <title>Complete genome of Haloferula helveola possessing various polysaccharide degrading enzymes.</title>
        <authorList>
            <person name="Takami H."/>
            <person name="Huang C."/>
            <person name="Hamasaki K."/>
        </authorList>
    </citation>
    <scope>NUCLEOTIDE SEQUENCE [LARGE SCALE GENOMIC DNA]</scope>
    <source>
        <strain evidence="2 3">CN-1</strain>
    </source>
</reference>
<sequence length="212" mass="23516">MYFPARRQMRLIYHSRLDDESQPEYGCRQDTILCVATIVRHKGQHVLLDAFSKIAERVPTWNLEFVGRIADRAYGDQLLTAITERGLVARVRIAGAKTDPSSDFRAAAIYVQPSLREGLGLSLQEAMFYGCACVGTEVGGIPELLDHPSVGRVFQAGDTAQLAELLESLCINSAERAQLGSRARLSVVEKGMTVQRMIGTYDRLYREILGVP</sequence>
<dbReference type="EMBL" id="AP024702">
    <property type="protein sequence ID" value="BCX48309.1"/>
    <property type="molecule type" value="Genomic_DNA"/>
</dbReference>
<accession>A0ABN6H737</accession>
<gene>
    <name evidence="2" type="ORF">HAHE_22170</name>
</gene>
<proteinExistence type="predicted"/>
<dbReference type="PANTHER" id="PTHR12526:SF630">
    <property type="entry name" value="GLYCOSYLTRANSFERASE"/>
    <property type="match status" value="1"/>
</dbReference>
<dbReference type="InterPro" id="IPR001296">
    <property type="entry name" value="Glyco_trans_1"/>
</dbReference>
<protein>
    <recommendedName>
        <fullName evidence="1">Glycosyl transferase family 1 domain-containing protein</fullName>
    </recommendedName>
</protein>
<dbReference type="PANTHER" id="PTHR12526">
    <property type="entry name" value="GLYCOSYLTRANSFERASE"/>
    <property type="match status" value="1"/>
</dbReference>
<evidence type="ECO:0000313" key="2">
    <source>
        <dbReference type="EMBL" id="BCX48309.1"/>
    </source>
</evidence>
<dbReference type="Pfam" id="PF00534">
    <property type="entry name" value="Glycos_transf_1"/>
    <property type="match status" value="1"/>
</dbReference>
<organism evidence="2 3">
    <name type="scientific">Haloferula helveola</name>
    <dbReference type="NCBI Taxonomy" id="490095"/>
    <lineage>
        <taxon>Bacteria</taxon>
        <taxon>Pseudomonadati</taxon>
        <taxon>Verrucomicrobiota</taxon>
        <taxon>Verrucomicrobiia</taxon>
        <taxon>Verrucomicrobiales</taxon>
        <taxon>Verrucomicrobiaceae</taxon>
        <taxon>Haloferula</taxon>
    </lineage>
</organism>
<evidence type="ECO:0000259" key="1">
    <source>
        <dbReference type="Pfam" id="PF00534"/>
    </source>
</evidence>
<dbReference type="Proteomes" id="UP001374893">
    <property type="component" value="Chromosome"/>
</dbReference>
<feature type="domain" description="Glycosyl transferase family 1" evidence="1">
    <location>
        <begin position="29"/>
        <end position="184"/>
    </location>
</feature>
<dbReference type="Gene3D" id="3.40.50.2000">
    <property type="entry name" value="Glycogen Phosphorylase B"/>
    <property type="match status" value="2"/>
</dbReference>
<keyword evidence="3" id="KW-1185">Reference proteome</keyword>
<dbReference type="SUPFAM" id="SSF53756">
    <property type="entry name" value="UDP-Glycosyltransferase/glycogen phosphorylase"/>
    <property type="match status" value="1"/>
</dbReference>
<name>A0ABN6H737_9BACT</name>
<dbReference type="CDD" id="cd03801">
    <property type="entry name" value="GT4_PimA-like"/>
    <property type="match status" value="1"/>
</dbReference>
<evidence type="ECO:0000313" key="3">
    <source>
        <dbReference type="Proteomes" id="UP001374893"/>
    </source>
</evidence>